<dbReference type="EMBL" id="LT607412">
    <property type="protein sequence ID" value="SCE72641.1"/>
    <property type="molecule type" value="Genomic_DNA"/>
</dbReference>
<accession>A0A1C4ULZ1</accession>
<sequence length="296" mass="30763">MSTDRTTDFLRELLVRQLTTWLPAALHRSRRATIALAWSGDDAGGAEAALRVVAGHADQVRGRRVTVLVLADGAADLPTRLGPVEAELPAEVTVHLLPGVPDRLPVAVKAAGAAGSPLFCFLDLPGAVTPKLLTAAANGRAGEVLLHAGSDARDALVAAGFPLVAEVAPVLPNGAAAGVIAFGSRSDRSLEAVRDALWAVGADRDVRLSDPGDPAGAPVDLAGDPDAEPLARELLAELRRGGPRPVTELRRHTLTATVYRAADATRALTGLLDSGNVRRERETGRLAGDETITSTR</sequence>
<dbReference type="Proteomes" id="UP000198243">
    <property type="component" value="Chromosome I"/>
</dbReference>
<reference evidence="2" key="1">
    <citation type="submission" date="2016-06" db="EMBL/GenBank/DDBJ databases">
        <authorList>
            <person name="Varghese N."/>
            <person name="Submissions Spin"/>
        </authorList>
    </citation>
    <scope>NUCLEOTIDE SEQUENCE [LARGE SCALE GENOMIC DNA]</scope>
    <source>
        <strain evidence="2">DSM 44875</strain>
    </source>
</reference>
<dbReference type="OrthoDB" id="3619957at2"/>
<name>A0A1C4ULZ1_9ACTN</name>
<proteinExistence type="predicted"/>
<keyword evidence="2" id="KW-1185">Reference proteome</keyword>
<protein>
    <submittedName>
        <fullName evidence="1">Uncharacterized protein</fullName>
    </submittedName>
</protein>
<dbReference type="AlphaFoldDB" id="A0A1C4ULZ1"/>
<gene>
    <name evidence="1" type="ORF">GA0070607_0840</name>
</gene>
<evidence type="ECO:0000313" key="2">
    <source>
        <dbReference type="Proteomes" id="UP000198243"/>
    </source>
</evidence>
<evidence type="ECO:0000313" key="1">
    <source>
        <dbReference type="EMBL" id="SCE72641.1"/>
    </source>
</evidence>
<organism evidence="1 2">
    <name type="scientific">Micromonospora coriariae</name>
    <dbReference type="NCBI Taxonomy" id="285665"/>
    <lineage>
        <taxon>Bacteria</taxon>
        <taxon>Bacillati</taxon>
        <taxon>Actinomycetota</taxon>
        <taxon>Actinomycetes</taxon>
        <taxon>Micromonosporales</taxon>
        <taxon>Micromonosporaceae</taxon>
        <taxon>Micromonospora</taxon>
    </lineage>
</organism>
<dbReference type="RefSeq" id="WP_089016975.1">
    <property type="nucleotide sequence ID" value="NZ_LT607412.1"/>
</dbReference>